<feature type="region of interest" description="Disordered" evidence="1">
    <location>
        <begin position="1"/>
        <end position="108"/>
    </location>
</feature>
<dbReference type="EMBL" id="JAWDGP010001750">
    <property type="protein sequence ID" value="KAK3788666.1"/>
    <property type="molecule type" value="Genomic_DNA"/>
</dbReference>
<reference evidence="2" key="1">
    <citation type="journal article" date="2023" name="G3 (Bethesda)">
        <title>A reference genome for the long-term kleptoplast-retaining sea slug Elysia crispata morphotype clarki.</title>
        <authorList>
            <person name="Eastman K.E."/>
            <person name="Pendleton A.L."/>
            <person name="Shaikh M.A."/>
            <person name="Suttiyut T."/>
            <person name="Ogas R."/>
            <person name="Tomko P."/>
            <person name="Gavelis G."/>
            <person name="Widhalm J.R."/>
            <person name="Wisecaver J.H."/>
        </authorList>
    </citation>
    <scope>NUCLEOTIDE SEQUENCE</scope>
    <source>
        <strain evidence="2">ECLA1</strain>
    </source>
</reference>
<evidence type="ECO:0000313" key="3">
    <source>
        <dbReference type="Proteomes" id="UP001283361"/>
    </source>
</evidence>
<feature type="compositionally biased region" description="Basic and acidic residues" evidence="1">
    <location>
        <begin position="48"/>
        <end position="62"/>
    </location>
</feature>
<keyword evidence="3" id="KW-1185">Reference proteome</keyword>
<dbReference type="Proteomes" id="UP001283361">
    <property type="component" value="Unassembled WGS sequence"/>
</dbReference>
<feature type="compositionally biased region" description="Basic and acidic residues" evidence="1">
    <location>
        <begin position="1"/>
        <end position="40"/>
    </location>
</feature>
<organism evidence="2 3">
    <name type="scientific">Elysia crispata</name>
    <name type="common">lettuce slug</name>
    <dbReference type="NCBI Taxonomy" id="231223"/>
    <lineage>
        <taxon>Eukaryota</taxon>
        <taxon>Metazoa</taxon>
        <taxon>Spiralia</taxon>
        <taxon>Lophotrochozoa</taxon>
        <taxon>Mollusca</taxon>
        <taxon>Gastropoda</taxon>
        <taxon>Heterobranchia</taxon>
        <taxon>Euthyneura</taxon>
        <taxon>Panpulmonata</taxon>
        <taxon>Sacoglossa</taxon>
        <taxon>Placobranchoidea</taxon>
        <taxon>Plakobranchidae</taxon>
        <taxon>Elysia</taxon>
    </lineage>
</organism>
<accession>A0AAE1AK96</accession>
<feature type="compositionally biased region" description="Pro residues" evidence="1">
    <location>
        <begin position="158"/>
        <end position="168"/>
    </location>
</feature>
<proteinExistence type="predicted"/>
<evidence type="ECO:0000313" key="2">
    <source>
        <dbReference type="EMBL" id="KAK3788666.1"/>
    </source>
</evidence>
<dbReference type="AlphaFoldDB" id="A0AAE1AK96"/>
<gene>
    <name evidence="2" type="ORF">RRG08_016685</name>
</gene>
<feature type="region of interest" description="Disordered" evidence="1">
    <location>
        <begin position="134"/>
        <end position="172"/>
    </location>
</feature>
<protein>
    <submittedName>
        <fullName evidence="2">Uncharacterized protein</fullName>
    </submittedName>
</protein>
<evidence type="ECO:0000256" key="1">
    <source>
        <dbReference type="SAM" id="MobiDB-lite"/>
    </source>
</evidence>
<comment type="caution">
    <text evidence="2">The sequence shown here is derived from an EMBL/GenBank/DDBJ whole genome shotgun (WGS) entry which is preliminary data.</text>
</comment>
<sequence length="189" mass="20958">MKDLSLVKLSPKKDQRKEEWMVKSSKRREEGGIDGGRHGGNDLSGWTDIKRNNAENARREPKAYLNPHSSVPSIDRVSFVCSSSPQEPKRPQPRGSSNPDNIITPLRDGLIKRSEAPLEGFVIVPSHLMRFLSHHAAPPSPGARLKPRQTRGSSTGRPPSPSREPPARAPQLISPVFFRARILSLRQGV</sequence>
<name>A0AAE1AK96_9GAST</name>